<feature type="region of interest" description="Disordered" evidence="1">
    <location>
        <begin position="478"/>
        <end position="529"/>
    </location>
</feature>
<sequence>MRRWNVRHLRVALPLKPPLHAPRLFHSSTPSSSAITLPLQWPTETFRGRDPVESIRRSKYEALTDAISLDHVSPSRAWGYYNELLHLMPADELPLELHQQVLRKCVPPKHAVRAAMIRKYAEGRNPKTPYIYEFRLQAVIRNMRATALTPALDDYHFILEQFSAVGHYLGSHQVLQELKEGGVTPTSKTYGLCLQALAYRLALPCNRNDRPRLVHEITRMCEEYLTEMKRYGISFTSVNYDLALRVLRETADYETFETLLRVGYGVDLKNPDCLPLEFQEKSPGFVKRSVTAPIAEPLPFSTAALNNTIDTLGRMGRVSKLVQAFEVLTASLPSQQNELASAYEDDDDFGVPPPPTPAPTIRLPFAEPNTTSYVYLVRHLSKAGHRVFARHYLYQAVESDRLEDRRLRGDLTTKAIHEIEPPKVAVNRGTILPVYGLANTQKDTQLMKWTLKICERVLRRKKVHTRHYTGILRTLEDQDASSQLSESSTIPSDSSAGAASSATVSKTPRAASTDNAASTSSRPNNQPMQTTIDQSALDVDLDAPPIPSSPPPRVLDLRRHLSILRRDITEIQHLARHIAFSIGRNAERIKERLGRRVWMAKDIYLHSENRRMQVPRDRWRKIVNFRSKELRDREYSRREGSGRDSSSRHESRRPPIN</sequence>
<evidence type="ECO:0000313" key="3">
    <source>
        <dbReference type="Proteomes" id="UP000027265"/>
    </source>
</evidence>
<dbReference type="HOGENOM" id="CLU_025579_0_0_1"/>
<dbReference type="AlphaFoldDB" id="A0A067QMM9"/>
<organism evidence="2 3">
    <name type="scientific">Jaapia argillacea MUCL 33604</name>
    <dbReference type="NCBI Taxonomy" id="933084"/>
    <lineage>
        <taxon>Eukaryota</taxon>
        <taxon>Fungi</taxon>
        <taxon>Dikarya</taxon>
        <taxon>Basidiomycota</taxon>
        <taxon>Agaricomycotina</taxon>
        <taxon>Agaricomycetes</taxon>
        <taxon>Agaricomycetidae</taxon>
        <taxon>Jaapiales</taxon>
        <taxon>Jaapiaceae</taxon>
        <taxon>Jaapia</taxon>
    </lineage>
</organism>
<dbReference type="InParanoid" id="A0A067QMM9"/>
<proteinExistence type="predicted"/>
<dbReference type="InterPro" id="IPR011990">
    <property type="entry name" value="TPR-like_helical_dom_sf"/>
</dbReference>
<feature type="compositionally biased region" description="Low complexity" evidence="1">
    <location>
        <begin position="492"/>
        <end position="521"/>
    </location>
</feature>
<dbReference type="OrthoDB" id="276151at2759"/>
<dbReference type="Gene3D" id="1.25.40.10">
    <property type="entry name" value="Tetratricopeptide repeat domain"/>
    <property type="match status" value="1"/>
</dbReference>
<feature type="compositionally biased region" description="Polar residues" evidence="1">
    <location>
        <begin position="480"/>
        <end position="491"/>
    </location>
</feature>
<protein>
    <submittedName>
        <fullName evidence="2">Uncharacterized protein</fullName>
    </submittedName>
</protein>
<name>A0A067QMM9_9AGAM</name>
<dbReference type="Proteomes" id="UP000027265">
    <property type="component" value="Unassembled WGS sequence"/>
</dbReference>
<evidence type="ECO:0000313" key="2">
    <source>
        <dbReference type="EMBL" id="KDQ64792.1"/>
    </source>
</evidence>
<dbReference type="EMBL" id="KL197709">
    <property type="protein sequence ID" value="KDQ64792.1"/>
    <property type="molecule type" value="Genomic_DNA"/>
</dbReference>
<keyword evidence="3" id="KW-1185">Reference proteome</keyword>
<accession>A0A067QMM9</accession>
<evidence type="ECO:0000256" key="1">
    <source>
        <dbReference type="SAM" id="MobiDB-lite"/>
    </source>
</evidence>
<reference evidence="3" key="1">
    <citation type="journal article" date="2014" name="Proc. Natl. Acad. Sci. U.S.A.">
        <title>Extensive sampling of basidiomycete genomes demonstrates inadequacy of the white-rot/brown-rot paradigm for wood decay fungi.</title>
        <authorList>
            <person name="Riley R."/>
            <person name="Salamov A.A."/>
            <person name="Brown D.W."/>
            <person name="Nagy L.G."/>
            <person name="Floudas D."/>
            <person name="Held B.W."/>
            <person name="Levasseur A."/>
            <person name="Lombard V."/>
            <person name="Morin E."/>
            <person name="Otillar R."/>
            <person name="Lindquist E.A."/>
            <person name="Sun H."/>
            <person name="LaButti K.M."/>
            <person name="Schmutz J."/>
            <person name="Jabbour D."/>
            <person name="Luo H."/>
            <person name="Baker S.E."/>
            <person name="Pisabarro A.G."/>
            <person name="Walton J.D."/>
            <person name="Blanchette R.A."/>
            <person name="Henrissat B."/>
            <person name="Martin F."/>
            <person name="Cullen D."/>
            <person name="Hibbett D.S."/>
            <person name="Grigoriev I.V."/>
        </authorList>
    </citation>
    <scope>NUCLEOTIDE SEQUENCE [LARGE SCALE GENOMIC DNA]</scope>
    <source>
        <strain evidence="3">MUCL 33604</strain>
    </source>
</reference>
<dbReference type="STRING" id="933084.A0A067QMM9"/>
<feature type="region of interest" description="Disordered" evidence="1">
    <location>
        <begin position="632"/>
        <end position="657"/>
    </location>
</feature>
<gene>
    <name evidence="2" type="ORF">JAAARDRAFT_238051</name>
</gene>